<organism evidence="3 4">
    <name type="scientific">Companilactobacillus heilongjiangensis</name>
    <dbReference type="NCBI Taxonomy" id="1074467"/>
    <lineage>
        <taxon>Bacteria</taxon>
        <taxon>Bacillati</taxon>
        <taxon>Bacillota</taxon>
        <taxon>Bacilli</taxon>
        <taxon>Lactobacillales</taxon>
        <taxon>Lactobacillaceae</taxon>
        <taxon>Companilactobacillus</taxon>
    </lineage>
</organism>
<keyword evidence="4" id="KW-1185">Reference proteome</keyword>
<dbReference type="PANTHER" id="PTHR46434">
    <property type="entry name" value="GENETIC INTERACTOR OF PROHIBITINS 3, MITOCHONDRIAL"/>
    <property type="match status" value="1"/>
</dbReference>
<dbReference type="EMBL" id="CP012559">
    <property type="protein sequence ID" value="ALB29179.1"/>
    <property type="molecule type" value="Genomic_DNA"/>
</dbReference>
<dbReference type="NCBIfam" id="TIGR03597">
    <property type="entry name" value="GTPase_YqeH"/>
    <property type="match status" value="1"/>
</dbReference>
<dbReference type="STRING" id="1074467.JP39_07255"/>
<feature type="domain" description="NOA1/YqeH-like C-terminal" evidence="2">
    <location>
        <begin position="285"/>
        <end position="374"/>
    </location>
</feature>
<dbReference type="Pfam" id="PF01926">
    <property type="entry name" value="MMR_HSR1"/>
    <property type="match status" value="1"/>
</dbReference>
<dbReference type="InterPro" id="IPR006073">
    <property type="entry name" value="GTP-bd"/>
</dbReference>
<accession>A0A0K2LD01</accession>
<dbReference type="InterPro" id="IPR048422">
    <property type="entry name" value="NOA1/YqeH-like_C"/>
</dbReference>
<dbReference type="KEGG" id="lhi:JP39_07255"/>
<dbReference type="CDD" id="cd01855">
    <property type="entry name" value="YqeH"/>
    <property type="match status" value="1"/>
</dbReference>
<dbReference type="RefSeq" id="WP_041499550.1">
    <property type="nucleotide sequence ID" value="NZ_BJDV01000001.1"/>
</dbReference>
<evidence type="ECO:0000259" key="1">
    <source>
        <dbReference type="Pfam" id="PF01926"/>
    </source>
</evidence>
<dbReference type="InterPro" id="IPR019988">
    <property type="entry name" value="GTP-bd_ribosome_bgen_YqeH"/>
</dbReference>
<proteinExistence type="predicted"/>
<evidence type="ECO:0000313" key="3">
    <source>
        <dbReference type="EMBL" id="ALB29179.1"/>
    </source>
</evidence>
<gene>
    <name evidence="3" type="ORF">JP39_07255</name>
</gene>
<dbReference type="GO" id="GO:0005525">
    <property type="term" value="F:GTP binding"/>
    <property type="evidence" value="ECO:0007669"/>
    <property type="project" value="InterPro"/>
</dbReference>
<protein>
    <submittedName>
        <fullName evidence="3">GTPase</fullName>
    </submittedName>
</protein>
<evidence type="ECO:0000313" key="4">
    <source>
        <dbReference type="Proteomes" id="UP000061546"/>
    </source>
</evidence>
<dbReference type="AlphaFoldDB" id="A0A0K2LD01"/>
<reference evidence="3 4" key="1">
    <citation type="submission" date="2015-08" db="EMBL/GenBank/DDBJ databases">
        <title>Genomic sequence of Lactobacillus heilongjiangensis DSM 28069, isolated from Chinese traditional pickle.</title>
        <authorList>
            <person name="Jiang X."/>
            <person name="Zheng B."/>
            <person name="Cheng H."/>
        </authorList>
    </citation>
    <scope>NUCLEOTIDE SEQUENCE [LARGE SCALE GENOMIC DNA]</scope>
    <source>
        <strain evidence="3 4">DSM 28069</strain>
    </source>
</reference>
<name>A0A0K2LD01_9LACO</name>
<dbReference type="Gene3D" id="3.40.50.300">
    <property type="entry name" value="P-loop containing nucleotide triphosphate hydrolases"/>
    <property type="match status" value="1"/>
</dbReference>
<feature type="domain" description="G" evidence="1">
    <location>
        <begin position="176"/>
        <end position="237"/>
    </location>
</feature>
<sequence>MTENDEKLYCMGCGAQIQTEDKDKPGYVQASTLKKYLEDDGTDEEKELFCKRCFRLRNYNEITDVDVSDDDFLKLLDSISDEDALVVNVVDIFDYEGSVIPGLQRFVGDKKILVVGNKVDLLPNSVNQNRLLNWLQQKSKENGIKSVDQIMVSAVKGTNVDKLMDMIEKYRDGKDVYVVGTTNTGKSTLINRIISARTDVKDLITTSRFPGTTLDQIDIPLDDGHNLIDTPGIIHRYQLAHFLNANDLKTVTPKKPLRPATFQLRDEQTIFVAGLARFDFLNERTNATFYVTQGLPLHRTKTSNADEFYEKHLGDILTPPTDVTEFPKFKSQIFSAHEKSDIVIYGLGWLTIPAGTKVKAYVPDGVRVSIRNAII</sequence>
<dbReference type="SUPFAM" id="SSF52540">
    <property type="entry name" value="P-loop containing nucleoside triphosphate hydrolases"/>
    <property type="match status" value="1"/>
</dbReference>
<dbReference type="Pfam" id="PF21516">
    <property type="entry name" value="YqeH-like_C"/>
    <property type="match status" value="1"/>
</dbReference>
<dbReference type="Proteomes" id="UP000061546">
    <property type="component" value="Chromosome"/>
</dbReference>
<dbReference type="InterPro" id="IPR027417">
    <property type="entry name" value="P-loop_NTPase"/>
</dbReference>
<dbReference type="PANTHER" id="PTHR46434:SF1">
    <property type="entry name" value="GENETIC INTERACTOR OF PROHIBITINS 3, MITOCHONDRIAL"/>
    <property type="match status" value="1"/>
</dbReference>
<dbReference type="OrthoDB" id="9773841at2"/>
<dbReference type="InterPro" id="IPR050896">
    <property type="entry name" value="Mito_lipid_metab_GTPase"/>
</dbReference>
<evidence type="ECO:0000259" key="2">
    <source>
        <dbReference type="Pfam" id="PF21516"/>
    </source>
</evidence>